<evidence type="ECO:0000313" key="29">
    <source>
        <dbReference type="EMBL" id="EPQ07498.1"/>
    </source>
</evidence>
<dbReference type="InterPro" id="IPR020901">
    <property type="entry name" value="Prtase_inh_Kunz-CS"/>
</dbReference>
<feature type="compositionally biased region" description="Acidic residues" evidence="24">
    <location>
        <begin position="331"/>
        <end position="341"/>
    </location>
</feature>
<keyword evidence="9 25" id="KW-0812">Transmembrane</keyword>
<dbReference type="GO" id="GO:0005789">
    <property type="term" value="C:endoplasmic reticulum membrane"/>
    <property type="evidence" value="ECO:0007669"/>
    <property type="project" value="UniProtKB-SubCell"/>
</dbReference>
<dbReference type="InterPro" id="IPR036383">
    <property type="entry name" value="TSP1_rpt_sf"/>
</dbReference>
<evidence type="ECO:0000256" key="24">
    <source>
        <dbReference type="SAM" id="MobiDB-lite"/>
    </source>
</evidence>
<evidence type="ECO:0000256" key="10">
    <source>
        <dbReference type="ARBA" id="ARBA00022703"/>
    </source>
</evidence>
<comment type="similarity">
    <text evidence="5">Belongs to the peptidase A22A family.</text>
</comment>
<evidence type="ECO:0000259" key="27">
    <source>
        <dbReference type="PROSITE" id="PS50835"/>
    </source>
</evidence>
<evidence type="ECO:0000256" key="15">
    <source>
        <dbReference type="ARBA" id="ARBA00022900"/>
    </source>
</evidence>
<dbReference type="FunFam" id="2.60.120.830:FF:000001">
    <property type="entry name" value="A disintegrin and metalloproteinase with thrombospondin motifs 1"/>
    <property type="match status" value="1"/>
</dbReference>
<dbReference type="Gene3D" id="2.60.40.10">
    <property type="entry name" value="Immunoglobulins"/>
    <property type="match status" value="2"/>
</dbReference>
<proteinExistence type="inferred from homology"/>
<dbReference type="InterPro" id="IPR002031">
    <property type="entry name" value="Pept_A22A_PS1"/>
</dbReference>
<comment type="subcellular location">
    <subcellularLocation>
        <location evidence="2">Early endosome membrane</location>
        <topology evidence="2">Multi-pass membrane protein</topology>
    </subcellularLocation>
    <subcellularLocation>
        <location evidence="1">Endoplasmic reticulum membrane</location>
        <topology evidence="1">Multi-pass membrane protein</topology>
    </subcellularLocation>
    <subcellularLocation>
        <location evidence="4">Golgi apparatus membrane</location>
        <topology evidence="4">Multi-pass membrane protein</topology>
    </subcellularLocation>
    <subcellularLocation>
        <location evidence="3">Secreted</location>
    </subcellularLocation>
</comment>
<evidence type="ECO:0000259" key="26">
    <source>
        <dbReference type="PROSITE" id="PS50279"/>
    </source>
</evidence>
<reference evidence="29 30" key="1">
    <citation type="journal article" date="2013" name="Nat. Commun.">
        <title>Genome analysis reveals insights into physiology and longevity of the Brandt's bat Myotis brandtii.</title>
        <authorList>
            <person name="Seim I."/>
            <person name="Fang X."/>
            <person name="Xiong Z."/>
            <person name="Lobanov A.V."/>
            <person name="Huang Z."/>
            <person name="Ma S."/>
            <person name="Feng Y."/>
            <person name="Turanov A.A."/>
            <person name="Zhu Y."/>
            <person name="Lenz T.L."/>
            <person name="Gerashchenko M.V."/>
            <person name="Fan D."/>
            <person name="Hee Yim S."/>
            <person name="Yao X."/>
            <person name="Jordan D."/>
            <person name="Xiong Y."/>
            <person name="Ma Y."/>
            <person name="Lyapunov A.N."/>
            <person name="Chen G."/>
            <person name="Kulakova O.I."/>
            <person name="Sun Y."/>
            <person name="Lee S.G."/>
            <person name="Bronson R.T."/>
            <person name="Moskalev A.A."/>
            <person name="Sunyaev S.R."/>
            <person name="Zhang G."/>
            <person name="Krogh A."/>
            <person name="Wang J."/>
            <person name="Gladyshev V.N."/>
        </authorList>
    </citation>
    <scope>NUCLEOTIDE SEQUENCE [LARGE SCALE GENOMIC DNA]</scope>
</reference>
<feature type="domain" description="BPTI/Kunitz inhibitor" evidence="26">
    <location>
        <begin position="1123"/>
        <end position="1173"/>
    </location>
</feature>
<dbReference type="Gene3D" id="1.10.472.100">
    <property type="entry name" value="Presenilin"/>
    <property type="match status" value="1"/>
</dbReference>
<feature type="compositionally biased region" description="Basic and acidic residues" evidence="24">
    <location>
        <begin position="30"/>
        <end position="40"/>
    </location>
</feature>
<dbReference type="GO" id="GO:0004222">
    <property type="term" value="F:metalloendopeptidase activity"/>
    <property type="evidence" value="ECO:0007669"/>
    <property type="project" value="TreeGrafter"/>
</dbReference>
<dbReference type="SMART" id="SM00409">
    <property type="entry name" value="IG"/>
    <property type="match status" value="2"/>
</dbReference>
<evidence type="ECO:0000256" key="20">
    <source>
        <dbReference type="ARBA" id="ARBA00023157"/>
    </source>
</evidence>
<dbReference type="InterPro" id="IPR003598">
    <property type="entry name" value="Ig_sub2"/>
</dbReference>
<dbReference type="PROSITE" id="PS50279">
    <property type="entry name" value="BPTI_KUNITZ_2"/>
    <property type="match status" value="1"/>
</dbReference>
<dbReference type="InterPro" id="IPR010294">
    <property type="entry name" value="ADAMTS_spacer1"/>
</dbReference>
<feature type="compositionally biased region" description="Polar residues" evidence="24">
    <location>
        <begin position="357"/>
        <end position="370"/>
    </location>
</feature>
<evidence type="ECO:0000256" key="22">
    <source>
        <dbReference type="ARBA" id="ARBA00061693"/>
    </source>
</evidence>
<evidence type="ECO:0000256" key="1">
    <source>
        <dbReference type="ARBA" id="ARBA00004477"/>
    </source>
</evidence>
<dbReference type="GO" id="GO:0031901">
    <property type="term" value="C:early endosome membrane"/>
    <property type="evidence" value="ECO:0007669"/>
    <property type="project" value="UniProtKB-SubCell"/>
</dbReference>
<feature type="domain" description="Ig-like" evidence="27">
    <location>
        <begin position="1329"/>
        <end position="1414"/>
    </location>
</feature>
<evidence type="ECO:0000256" key="21">
    <source>
        <dbReference type="ARBA" id="ARBA00023319"/>
    </source>
</evidence>
<dbReference type="CDD" id="cd22635">
    <property type="entry name" value="Kunitz_papilin"/>
    <property type="match status" value="1"/>
</dbReference>
<dbReference type="SMART" id="SM00131">
    <property type="entry name" value="KU"/>
    <property type="match status" value="1"/>
</dbReference>
<dbReference type="GO" id="GO:0035556">
    <property type="term" value="P:intracellular signal transduction"/>
    <property type="evidence" value="ECO:0007669"/>
    <property type="project" value="InterPro"/>
</dbReference>
<keyword evidence="7" id="KW-0597">Phosphoprotein</keyword>
<feature type="region of interest" description="Disordered" evidence="24">
    <location>
        <begin position="24"/>
        <end position="65"/>
    </location>
</feature>
<feature type="transmembrane region" description="Helical" evidence="25">
    <location>
        <begin position="83"/>
        <end position="101"/>
    </location>
</feature>
<dbReference type="PROSITE" id="PS50092">
    <property type="entry name" value="TSP1"/>
    <property type="match status" value="5"/>
</dbReference>
<evidence type="ECO:0000256" key="14">
    <source>
        <dbReference type="ARBA" id="ARBA00022889"/>
    </source>
</evidence>
<dbReference type="SUPFAM" id="SSF57362">
    <property type="entry name" value="BPTI-like"/>
    <property type="match status" value="1"/>
</dbReference>
<name>S7PBH1_MYOBR</name>
<dbReference type="Pfam" id="PF07679">
    <property type="entry name" value="I-set"/>
    <property type="match status" value="1"/>
</dbReference>
<keyword evidence="18" id="KW-0333">Golgi apparatus</keyword>
<dbReference type="FunFam" id="2.20.100.10:FF:000005">
    <property type="entry name" value="ADAM metallopeptidase with thrombospondin type 1 motif 9"/>
    <property type="match status" value="3"/>
</dbReference>
<dbReference type="Pfam" id="PF00090">
    <property type="entry name" value="TSP_1"/>
    <property type="match status" value="1"/>
</dbReference>
<dbReference type="FunFam" id="4.10.410.10:FF:000017">
    <property type="entry name" value="papilin isoform X2"/>
    <property type="match status" value="1"/>
</dbReference>
<keyword evidence="8" id="KW-0646">Protease inhibitor</keyword>
<dbReference type="SMART" id="SM00408">
    <property type="entry name" value="IGc2"/>
    <property type="match status" value="1"/>
</dbReference>
<dbReference type="InterPro" id="IPR000884">
    <property type="entry name" value="TSP1_rpt"/>
</dbReference>
<feature type="compositionally biased region" description="Polar residues" evidence="24">
    <location>
        <begin position="312"/>
        <end position="330"/>
    </location>
</feature>
<dbReference type="SMART" id="SM00730">
    <property type="entry name" value="PSN"/>
    <property type="match status" value="1"/>
</dbReference>
<dbReference type="SUPFAM" id="SSF82895">
    <property type="entry name" value="TSP-1 type 1 repeat"/>
    <property type="match status" value="5"/>
</dbReference>
<dbReference type="SMART" id="SM00209">
    <property type="entry name" value="TSP1"/>
    <property type="match status" value="5"/>
</dbReference>
<keyword evidence="13" id="KW-0256">Endoplasmic reticulum</keyword>
<dbReference type="GO" id="GO:0005604">
    <property type="term" value="C:basement membrane"/>
    <property type="evidence" value="ECO:0007669"/>
    <property type="project" value="UniProtKB-ARBA"/>
</dbReference>
<evidence type="ECO:0000256" key="19">
    <source>
        <dbReference type="ARBA" id="ARBA00023136"/>
    </source>
</evidence>
<evidence type="ECO:0000256" key="16">
    <source>
        <dbReference type="ARBA" id="ARBA00022976"/>
    </source>
</evidence>
<evidence type="ECO:0000256" key="4">
    <source>
        <dbReference type="ARBA" id="ARBA00004653"/>
    </source>
</evidence>
<keyword evidence="21" id="KW-0393">Immunoglobulin domain</keyword>
<feature type="compositionally biased region" description="Pro residues" evidence="24">
    <location>
        <begin position="1209"/>
        <end position="1218"/>
    </location>
</feature>
<dbReference type="InterPro" id="IPR006639">
    <property type="entry name" value="Preselin/SPP"/>
</dbReference>
<dbReference type="MEROPS" id="A22.001"/>
<organism evidence="29 30">
    <name type="scientific">Myotis brandtii</name>
    <name type="common">Brandt's bat</name>
    <dbReference type="NCBI Taxonomy" id="109478"/>
    <lineage>
        <taxon>Eukaryota</taxon>
        <taxon>Metazoa</taxon>
        <taxon>Chordata</taxon>
        <taxon>Craniata</taxon>
        <taxon>Vertebrata</taxon>
        <taxon>Euteleostomi</taxon>
        <taxon>Mammalia</taxon>
        <taxon>Eutheria</taxon>
        <taxon>Laurasiatheria</taxon>
        <taxon>Chiroptera</taxon>
        <taxon>Yangochiroptera</taxon>
        <taxon>Vespertilionidae</taxon>
        <taxon>Myotis</taxon>
    </lineage>
</organism>
<keyword evidence="6" id="KW-0964">Secreted</keyword>
<dbReference type="Pfam" id="PF01080">
    <property type="entry name" value="Presenilin"/>
    <property type="match status" value="1"/>
</dbReference>
<keyword evidence="12" id="KW-0677">Repeat</keyword>
<dbReference type="GO" id="GO:0007155">
    <property type="term" value="P:cell adhesion"/>
    <property type="evidence" value="ECO:0007669"/>
    <property type="project" value="UniProtKB-KW"/>
</dbReference>
<dbReference type="SUPFAM" id="SSF48726">
    <property type="entry name" value="Immunoglobulin"/>
    <property type="match status" value="2"/>
</dbReference>
<sequence length="1476" mass="161971">MTELPAPLSYFQNAQMSEDNHLSNIVRSQNDSRERHEHSNERRRRGNPEPLSNGGPQGNTLQVVEQDEEEDEELTLKYGAKHVIMLFVPVTLCMVVVVATIKSVSFYTRKDGQLIYTPFTEDTETVGQRALHSILNAAIMISVIVVMTILLVALYKYRCYKVIHAWLIISSLLLLFFFSFIYLGEVFKTYNVAVDYITIALLIWNFGVVGMIAIHWKGPLRLQQAYLIMISALMALVFIKYLPEWTAWLILAVISVYDLVAVLCPKGPLRMLVETAQERNETLFPALIYSSTMVWLVNMAKGDPEAQRKVSKNSNYNEQNTGSESQNPVTESDDGGFSEEWEAQRDSRLGPHHSTTESRSAVQEISSSILASEDPEERGVKLGLGDFIFYSVLVGKASATASGDWNTTIACFVAILIAPKVRRQSDTWGPWGDWSPCSRTCGGGISFRERFCYSQRRDGGSSCVGPARRHRLCHIESCPPGARDFRAEQCGEFDSREFQGRQYQWLPYYGAPNKCELACIPKGESFYYRHREAVVDGTPCEPGKPDVCVDGVCRVVGCDHKLDSSKQEDKCLQCGGDGTTCYPVTGTFDVSDLSRGYNQILIVPTGATSIRIEEVAASRNFLAVKSIQGEYYLNGHWTIEAARALPVASTILHYERGAEGDLAPERLHARGPTSEPLVIELISQESSPGVRYEYHLPLSTPRPGFSWSHGSWSDCSAECGGGHQSRPVFCTIDNEVYPDHMCQHQPRPATRRPCSPHSCPQTQRWKTGPWTPCSASCGGGSQSRSVYCVWSDGAGGEEAMEEVQCAGLPGKPATTQACNLQRCAAWREEPWGECSVSCGAGIRRRSVTCRGDEGSLLHASACSFKDQPPLTEPCVHDDCPRLSDQAWHAGAWSPCSKSCSSGTRRRQVACAIGPPSHCGSLQLWKPAEVEPCNTQPCPLPPGCPRHEELLEEGHRGEHLLGVRMRYSGKCGLAGVWGWPSGAVERDPVSHDEDPVSRDEDPVSRDEDPVSRDEDPVSRDEDPVSRDEDPVSRDEDPVSRDEDPVSRDEDPVSRDEDPVSRDEDPVSRDEDPVPQAHQPQAQQSEPTECRGSQFGCCYDNVASAAGPFGEGCVGQPSYAYPVGCLLPSALGSCTDWAPRWYFIASVGRCNRFWYGGCHGNANNFASEEECMSSCRGSQHTPRQPEPGAAGQSTHRAGAPLTWAEMLGGQHPPPTAPPPGEHSLSQGGGEGPGPGAEPLDLKPRGQPALPPHPAWRPRHLGRRRQPGAGGARIRQRTLPVSPGSVQHQQQPDGSLVISQVAVEDGGFYACVAFNGQDRDQQWVQLRVLGELTITGLPSTVTVPEGDTARLLCVVAGESVNIRWSRNGLPIRADGHRVHQSPDGTLLIHNLRAGDQGSYTCSTYRGSQAVSRSTEVKVVPPALAAQPRDPGRDCMDQPELANCELILQAQLCGNEYYSSFCCASCSRAQPHAQPVWQQG</sequence>
<dbReference type="PRINTS" id="PR00759">
    <property type="entry name" value="BASICPTASE"/>
</dbReference>
<evidence type="ECO:0000256" key="18">
    <source>
        <dbReference type="ARBA" id="ARBA00023034"/>
    </source>
</evidence>
<evidence type="ECO:0000256" key="25">
    <source>
        <dbReference type="SAM" id="Phobius"/>
    </source>
</evidence>
<comment type="similarity">
    <text evidence="22">Belongs to the papilin family.</text>
</comment>
<dbReference type="GO" id="GO:0005576">
    <property type="term" value="C:extracellular region"/>
    <property type="evidence" value="ECO:0007669"/>
    <property type="project" value="UniProtKB-SubCell"/>
</dbReference>
<evidence type="ECO:0000256" key="9">
    <source>
        <dbReference type="ARBA" id="ARBA00022692"/>
    </source>
</evidence>
<dbReference type="InterPro" id="IPR036880">
    <property type="entry name" value="Kunitz_BPTI_sf"/>
</dbReference>
<evidence type="ECO:0000256" key="3">
    <source>
        <dbReference type="ARBA" id="ARBA00004613"/>
    </source>
</evidence>
<dbReference type="GO" id="GO:0016485">
    <property type="term" value="P:protein processing"/>
    <property type="evidence" value="ECO:0007669"/>
    <property type="project" value="InterPro"/>
</dbReference>
<keyword evidence="14" id="KW-0130">Cell adhesion</keyword>
<feature type="transmembrane region" description="Helical" evidence="25">
    <location>
        <begin position="245"/>
        <end position="263"/>
    </location>
</feature>
<dbReference type="PROSITE" id="PS00280">
    <property type="entry name" value="BPTI_KUNITZ_1"/>
    <property type="match status" value="1"/>
</dbReference>
<dbReference type="eggNOG" id="KOG4597">
    <property type="taxonomic scope" value="Eukaryota"/>
</dbReference>
<feature type="transmembrane region" description="Helical" evidence="25">
    <location>
        <begin position="162"/>
        <end position="184"/>
    </location>
</feature>
<dbReference type="InterPro" id="IPR007110">
    <property type="entry name" value="Ig-like_dom"/>
</dbReference>
<dbReference type="Pfam" id="PF00014">
    <property type="entry name" value="Kunitz_BPTI"/>
    <property type="match status" value="1"/>
</dbReference>
<keyword evidence="19 25" id="KW-0472">Membrane</keyword>
<evidence type="ECO:0000256" key="2">
    <source>
        <dbReference type="ARBA" id="ARBA00004520"/>
    </source>
</evidence>
<dbReference type="PROSITE" id="PS50900">
    <property type="entry name" value="PLAC"/>
    <property type="match status" value="1"/>
</dbReference>
<dbReference type="InterPro" id="IPR013783">
    <property type="entry name" value="Ig-like_fold"/>
</dbReference>
<dbReference type="Gene3D" id="4.10.410.10">
    <property type="entry name" value="Pancreatic trypsin inhibitor Kunitz domain"/>
    <property type="match status" value="1"/>
</dbReference>
<feature type="domain" description="PLAC" evidence="28">
    <location>
        <begin position="1427"/>
        <end position="1466"/>
    </location>
</feature>
<feature type="compositionally biased region" description="Basic and acidic residues" evidence="24">
    <location>
        <begin position="984"/>
        <end position="1070"/>
    </location>
</feature>
<feature type="transmembrane region" description="Helical" evidence="25">
    <location>
        <begin position="134"/>
        <end position="155"/>
    </location>
</feature>
<dbReference type="GO" id="GO:0004867">
    <property type="term" value="F:serine-type endopeptidase inhibitor activity"/>
    <property type="evidence" value="ECO:0007669"/>
    <property type="project" value="UniProtKB-KW"/>
</dbReference>
<dbReference type="PANTHER" id="PTHR13723:SF281">
    <property type="entry name" value="PAPILIN"/>
    <property type="match status" value="1"/>
</dbReference>
<feature type="region of interest" description="Disordered" evidence="24">
    <location>
        <begin position="306"/>
        <end position="370"/>
    </location>
</feature>
<dbReference type="EMBL" id="KE162223">
    <property type="protein sequence ID" value="EPQ07498.1"/>
    <property type="molecule type" value="Genomic_DNA"/>
</dbReference>
<dbReference type="Pfam" id="PF05986">
    <property type="entry name" value="ADAMTS_spacer1"/>
    <property type="match status" value="1"/>
</dbReference>
<accession>S7PBH1</accession>
<dbReference type="PRINTS" id="PR01073">
    <property type="entry name" value="PRESENILIN1"/>
</dbReference>
<dbReference type="InterPro" id="IPR001108">
    <property type="entry name" value="Peptidase_A22A"/>
</dbReference>
<dbReference type="GO" id="GO:0006915">
    <property type="term" value="P:apoptotic process"/>
    <property type="evidence" value="ECO:0007669"/>
    <property type="project" value="UniProtKB-KW"/>
</dbReference>
<dbReference type="Gene3D" id="2.20.100.10">
    <property type="entry name" value="Thrombospondin type-1 (TSP1) repeat"/>
    <property type="match status" value="5"/>
</dbReference>
<feature type="transmembrane region" description="Helical" evidence="25">
    <location>
        <begin position="223"/>
        <end position="239"/>
    </location>
</feature>
<evidence type="ECO:0000313" key="30">
    <source>
        <dbReference type="Proteomes" id="UP000052978"/>
    </source>
</evidence>
<dbReference type="GO" id="GO:0030198">
    <property type="term" value="P:extracellular matrix organization"/>
    <property type="evidence" value="ECO:0007669"/>
    <property type="project" value="TreeGrafter"/>
</dbReference>
<evidence type="ECO:0000256" key="11">
    <source>
        <dbReference type="ARBA" id="ARBA00022729"/>
    </source>
</evidence>
<keyword evidence="16" id="KW-0914">Notch signaling pathway</keyword>
<feature type="compositionally biased region" description="Basic residues" evidence="24">
    <location>
        <begin position="1253"/>
        <end position="1263"/>
    </location>
</feature>
<evidence type="ECO:0000256" key="12">
    <source>
        <dbReference type="ARBA" id="ARBA00022737"/>
    </source>
</evidence>
<dbReference type="GO" id="GO:0007219">
    <property type="term" value="P:Notch signaling pathway"/>
    <property type="evidence" value="ECO:0007669"/>
    <property type="project" value="UniProtKB-KW"/>
</dbReference>
<keyword evidence="17 25" id="KW-1133">Transmembrane helix</keyword>
<keyword evidence="11" id="KW-0732">Signal</keyword>
<feature type="compositionally biased region" description="Low complexity" evidence="24">
    <location>
        <begin position="1073"/>
        <end position="1082"/>
    </location>
</feature>
<evidence type="ECO:0000256" key="23">
    <source>
        <dbReference type="ARBA" id="ARBA00074534"/>
    </source>
</evidence>
<feature type="region of interest" description="Disordered" evidence="24">
    <location>
        <begin position="984"/>
        <end position="1088"/>
    </location>
</feature>
<feature type="transmembrane region" description="Helical" evidence="25">
    <location>
        <begin position="196"/>
        <end position="216"/>
    </location>
</feature>
<evidence type="ECO:0000256" key="7">
    <source>
        <dbReference type="ARBA" id="ARBA00022553"/>
    </source>
</evidence>
<dbReference type="Pfam" id="PF19236">
    <property type="entry name" value="ADAMTS_CR_3"/>
    <property type="match status" value="1"/>
</dbReference>
<dbReference type="Pfam" id="PF19030">
    <property type="entry name" value="TSP1_ADAMTS"/>
    <property type="match status" value="4"/>
</dbReference>
<dbReference type="PANTHER" id="PTHR13723">
    <property type="entry name" value="ADAMTS A DISINTEGRIN AND METALLOPROTEASE WITH THROMBOSPONDIN MOTIFS PROTEASE"/>
    <property type="match status" value="1"/>
</dbReference>
<dbReference type="InterPro" id="IPR003599">
    <property type="entry name" value="Ig_sub"/>
</dbReference>
<dbReference type="InterPro" id="IPR036179">
    <property type="entry name" value="Ig-like_dom_sf"/>
</dbReference>
<dbReference type="InterPro" id="IPR002223">
    <property type="entry name" value="Kunitz_BPTI"/>
</dbReference>
<dbReference type="PRINTS" id="PR01072">
    <property type="entry name" value="PRESENILIN"/>
</dbReference>
<dbReference type="InterPro" id="IPR013098">
    <property type="entry name" value="Ig_I-set"/>
</dbReference>
<evidence type="ECO:0000256" key="17">
    <source>
        <dbReference type="ARBA" id="ARBA00022989"/>
    </source>
</evidence>
<evidence type="ECO:0000259" key="28">
    <source>
        <dbReference type="PROSITE" id="PS50900"/>
    </source>
</evidence>
<evidence type="ECO:0000256" key="13">
    <source>
        <dbReference type="ARBA" id="ARBA00022824"/>
    </source>
</evidence>
<feature type="region of interest" description="Disordered" evidence="24">
    <location>
        <begin position="1173"/>
        <end position="1272"/>
    </location>
</feature>
<gene>
    <name evidence="29" type="ORF">D623_10018347</name>
</gene>
<dbReference type="Proteomes" id="UP000052978">
    <property type="component" value="Unassembled WGS sequence"/>
</dbReference>
<dbReference type="InterPro" id="IPR042524">
    <property type="entry name" value="Presenilin_C"/>
</dbReference>
<dbReference type="InterPro" id="IPR045371">
    <property type="entry name" value="ADAMTS_CR_3"/>
</dbReference>
<keyword evidence="20" id="KW-1015">Disulfide bond</keyword>
<dbReference type="GO" id="GO:0042987">
    <property type="term" value="P:amyloid precursor protein catabolic process"/>
    <property type="evidence" value="ECO:0007669"/>
    <property type="project" value="InterPro"/>
</dbReference>
<dbReference type="InterPro" id="IPR010909">
    <property type="entry name" value="PLAC"/>
</dbReference>
<dbReference type="GO" id="GO:0000139">
    <property type="term" value="C:Golgi membrane"/>
    <property type="evidence" value="ECO:0007669"/>
    <property type="project" value="UniProtKB-SubCell"/>
</dbReference>
<dbReference type="PROSITE" id="PS50835">
    <property type="entry name" value="IG_LIKE"/>
    <property type="match status" value="1"/>
</dbReference>
<dbReference type="GO" id="GO:0042500">
    <property type="term" value="F:aspartic endopeptidase activity, intramembrane cleaving"/>
    <property type="evidence" value="ECO:0007669"/>
    <property type="project" value="InterPro"/>
</dbReference>
<keyword evidence="30" id="KW-1185">Reference proteome</keyword>
<keyword evidence="15" id="KW-0722">Serine protease inhibitor</keyword>
<dbReference type="InterPro" id="IPR050439">
    <property type="entry name" value="ADAMTS_ADAMTS-like"/>
</dbReference>
<keyword evidence="10" id="KW-0053">Apoptosis</keyword>
<protein>
    <recommendedName>
        <fullName evidence="23">Papilin</fullName>
    </recommendedName>
</protein>
<evidence type="ECO:0000256" key="6">
    <source>
        <dbReference type="ARBA" id="ARBA00022525"/>
    </source>
</evidence>
<evidence type="ECO:0000256" key="8">
    <source>
        <dbReference type="ARBA" id="ARBA00022690"/>
    </source>
</evidence>
<dbReference type="FunFam" id="2.20.100.10:FF:000001">
    <property type="entry name" value="semaphorin-5A isoform X1"/>
    <property type="match status" value="1"/>
</dbReference>
<dbReference type="Gene3D" id="2.60.120.830">
    <property type="match status" value="1"/>
</dbReference>
<dbReference type="eggNOG" id="KOG3510">
    <property type="taxonomic scope" value="Eukaryota"/>
</dbReference>
<dbReference type="Pfam" id="PF08686">
    <property type="entry name" value="PLAC"/>
    <property type="match status" value="1"/>
</dbReference>
<evidence type="ECO:0000256" key="5">
    <source>
        <dbReference type="ARBA" id="ARBA00008604"/>
    </source>
</evidence>